<feature type="coiled-coil region" evidence="6">
    <location>
        <begin position="235"/>
        <end position="269"/>
    </location>
</feature>
<dbReference type="PIRSF" id="PIRSF002583">
    <property type="entry name" value="Hsp90"/>
    <property type="match status" value="1"/>
</dbReference>
<reference evidence="11" key="1">
    <citation type="journal article" date="2006" name="PLoS Biol.">
        <title>Macronuclear genome sequence of the ciliate Tetrahymena thermophila, a model eukaryote.</title>
        <authorList>
            <person name="Eisen J.A."/>
            <person name="Coyne R.S."/>
            <person name="Wu M."/>
            <person name="Wu D."/>
            <person name="Thiagarajan M."/>
            <person name="Wortman J.R."/>
            <person name="Badger J.H."/>
            <person name="Ren Q."/>
            <person name="Amedeo P."/>
            <person name="Jones K.M."/>
            <person name="Tallon L.J."/>
            <person name="Delcher A.L."/>
            <person name="Salzberg S.L."/>
            <person name="Silva J.C."/>
            <person name="Haas B.J."/>
            <person name="Majoros W.H."/>
            <person name="Farzad M."/>
            <person name="Carlton J.M."/>
            <person name="Smith R.K. Jr."/>
            <person name="Garg J."/>
            <person name="Pearlman R.E."/>
            <person name="Karrer K.M."/>
            <person name="Sun L."/>
            <person name="Manning G."/>
            <person name="Elde N.C."/>
            <person name="Turkewitz A.P."/>
            <person name="Asai D.J."/>
            <person name="Wilkes D.E."/>
            <person name="Wang Y."/>
            <person name="Cai H."/>
            <person name="Collins K."/>
            <person name="Stewart B.A."/>
            <person name="Lee S.R."/>
            <person name="Wilamowska K."/>
            <person name="Weinberg Z."/>
            <person name="Ruzzo W.L."/>
            <person name="Wloga D."/>
            <person name="Gaertig J."/>
            <person name="Frankel J."/>
            <person name="Tsao C.-C."/>
            <person name="Gorovsky M.A."/>
            <person name="Keeling P.J."/>
            <person name="Waller R.F."/>
            <person name="Patron N.J."/>
            <person name="Cherry J.M."/>
            <person name="Stover N.A."/>
            <person name="Krieger C.J."/>
            <person name="del Toro C."/>
            <person name="Ryder H.F."/>
            <person name="Williamson S.C."/>
            <person name="Barbeau R.A."/>
            <person name="Hamilton E.P."/>
            <person name="Orias E."/>
        </authorList>
    </citation>
    <scope>NUCLEOTIDE SEQUENCE [LARGE SCALE GENOMIC DNA]</scope>
    <source>
        <strain evidence="11">SB210</strain>
    </source>
</reference>
<feature type="region of interest" description="Disordered" evidence="7">
    <location>
        <begin position="424"/>
        <end position="473"/>
    </location>
</feature>
<dbReference type="SUPFAM" id="SSF55874">
    <property type="entry name" value="ATPase domain of HSP90 chaperone/DNA topoisomerase II/histidine kinase"/>
    <property type="match status" value="1"/>
</dbReference>
<dbReference type="HOGENOM" id="CLU_006684_1_3_1"/>
<evidence type="ECO:0000256" key="8">
    <source>
        <dbReference type="SAM" id="SignalP"/>
    </source>
</evidence>
<dbReference type="GO" id="GO:0051082">
    <property type="term" value="F:unfolded protein binding"/>
    <property type="evidence" value="ECO:0007669"/>
    <property type="project" value="InterPro"/>
</dbReference>
<feature type="binding site" evidence="5">
    <location>
        <begin position="145"/>
        <end position="150"/>
    </location>
    <ligand>
        <name>ATP</name>
        <dbReference type="ChEBI" id="CHEBI:30616"/>
    </ligand>
</feature>
<dbReference type="SUPFAM" id="SSF110942">
    <property type="entry name" value="HSP90 C-terminal domain"/>
    <property type="match status" value="1"/>
</dbReference>
<feature type="binding site" evidence="5">
    <location>
        <position position="64"/>
    </location>
    <ligand>
        <name>ATP</name>
        <dbReference type="ChEBI" id="CHEBI:30616"/>
    </ligand>
</feature>
<name>I7M3G1_TETTS</name>
<evidence type="ECO:0000256" key="5">
    <source>
        <dbReference type="PIRSR" id="PIRSR002583-1"/>
    </source>
</evidence>
<dbReference type="GO" id="GO:0140662">
    <property type="term" value="F:ATP-dependent protein folding chaperone"/>
    <property type="evidence" value="ECO:0007669"/>
    <property type="project" value="InterPro"/>
</dbReference>
<feature type="compositionally biased region" description="Acidic residues" evidence="7">
    <location>
        <begin position="752"/>
        <end position="766"/>
    </location>
</feature>
<dbReference type="GO" id="GO:0005524">
    <property type="term" value="F:ATP binding"/>
    <property type="evidence" value="ECO:0007669"/>
    <property type="project" value="UniProtKB-KW"/>
</dbReference>
<evidence type="ECO:0000256" key="2">
    <source>
        <dbReference type="ARBA" id="ARBA00022741"/>
    </source>
</evidence>
<dbReference type="PANTHER" id="PTHR11528">
    <property type="entry name" value="HEAT SHOCK PROTEIN 90 FAMILY MEMBER"/>
    <property type="match status" value="1"/>
</dbReference>
<feature type="binding site" evidence="5">
    <location>
        <position position="125"/>
    </location>
    <ligand>
        <name>ATP</name>
        <dbReference type="ChEBI" id="CHEBI:30616"/>
    </ligand>
</feature>
<dbReference type="FunCoup" id="I7M3G1">
    <property type="interactions" value="46"/>
</dbReference>
<feature type="binding site" evidence="5">
    <location>
        <position position="119"/>
    </location>
    <ligand>
        <name>ATP</name>
        <dbReference type="ChEBI" id="CHEBI:30616"/>
    </ligand>
</feature>
<evidence type="ECO:0000256" key="7">
    <source>
        <dbReference type="SAM" id="MobiDB-lite"/>
    </source>
</evidence>
<dbReference type="NCBIfam" id="NF003555">
    <property type="entry name" value="PRK05218.1"/>
    <property type="match status" value="1"/>
</dbReference>
<protein>
    <submittedName>
        <fullName evidence="10">Heat shock protein HSP90</fullName>
    </submittedName>
</protein>
<keyword evidence="11" id="KW-1185">Reference proteome</keyword>
<gene>
    <name evidence="10" type="ORF">TTHERM_00444670</name>
</gene>
<sequence>MRVQLKSFILLLMIVLQQHVTVIRAAEQGVEEFEFQTEVGRLMDIIINSLYTQKEIFLRELISNSSDALDKLRFLSVKDPKLTEDFKNLEIYVDFDAEKKTISITDTGIGMTKQDLIQNLGTIAKSGTTNFIEAIKGGNVNIIGQFGVGFYSSFLVAQKVQVSSKHPEDEQWVWESSAANSFHVFKETEQLLQRGTRVTLFLKQDAQEFLDEKKLGELIKRHSEFINFPINLRHFKEVEKEVVDEEAEAKRAEEKAAKTDEEINEETDEKPIMKKIKEKVPEWKVMNDNKAIWTRPKEEISDEDYVQFYKSFSKDYEDPLNWIHFKGEGEVEFTSLLYCPKKAPHDLFENYYGKSAALKLYVRRVLINEEFEELMPRYLNFIRGVVDSDDLPLNVNRESIQQVKMLKVMSRKLVRKALDMIKKMADEEGGDDSEDEDDSEESHEEEVKQKEPKEGEQHSEDDDDEKGEDKEKLTQERRDRYKAFWKEFGKNIKLGIIEDSSNRNKLAKLTRWYSSHNSTELTSFDQYISRAKENQDSIYFLAGETKEIILNHPTIQKLLKKGYEVLLLDDPIDEFTFQNLNEYEKKKLVNVGKGNFKFPEDNETERKRNKAVKKAFEPLTSWWKKLLTNDLDEVRISQRLHDDPCVIVSSEHGYSAQMERISKAQAYANQDRSNPAANQKKILEINPNHPAIKELLERVKEDPDSQTEEIANVLYEGALVNSGYSLKDPAGFAKKFYRLLNNALGIPKDAPIEEYEVDIEDDEEEAKSDSQTQSDENVDIDDNGNDQQEVKDDL</sequence>
<dbReference type="OMA" id="YMLQETS"/>
<dbReference type="Pfam" id="PF13589">
    <property type="entry name" value="HATPase_c_3"/>
    <property type="match status" value="1"/>
</dbReference>
<dbReference type="InParanoid" id="I7M3G1"/>
<feature type="binding site" evidence="5">
    <location>
        <position position="60"/>
    </location>
    <ligand>
        <name>ATP</name>
        <dbReference type="ChEBI" id="CHEBI:30616"/>
    </ligand>
</feature>
<feature type="binding site" evidence="5">
    <location>
        <position position="196"/>
    </location>
    <ligand>
        <name>ATP</name>
        <dbReference type="ChEBI" id="CHEBI:30616"/>
    </ligand>
</feature>
<dbReference type="Gene3D" id="3.30.565.10">
    <property type="entry name" value="Histidine kinase-like ATPase, C-terminal domain"/>
    <property type="match status" value="1"/>
</dbReference>
<dbReference type="EMBL" id="GG662504">
    <property type="protein sequence ID" value="EAS03085.1"/>
    <property type="molecule type" value="Genomic_DNA"/>
</dbReference>
<dbReference type="InterPro" id="IPR037196">
    <property type="entry name" value="HSP90_C"/>
</dbReference>
<keyword evidence="2 5" id="KW-0547">Nucleotide-binding</keyword>
<feature type="binding site" evidence="5">
    <location>
        <begin position="126"/>
        <end position="127"/>
    </location>
    <ligand>
        <name>ATP</name>
        <dbReference type="ChEBI" id="CHEBI:30616"/>
    </ligand>
</feature>
<feature type="binding site" evidence="5">
    <location>
        <position position="111"/>
    </location>
    <ligand>
        <name>ATP</name>
        <dbReference type="ChEBI" id="CHEBI:30616"/>
    </ligand>
</feature>
<dbReference type="KEGG" id="tet:TTHERM_00444670"/>
<dbReference type="AlphaFoldDB" id="I7M3G1"/>
<dbReference type="OrthoDB" id="28737at2759"/>
<feature type="binding site" evidence="5">
    <location>
        <position position="397"/>
    </location>
    <ligand>
        <name>ATP</name>
        <dbReference type="ChEBI" id="CHEBI:30616"/>
    </ligand>
</feature>
<dbReference type="SMART" id="SM00387">
    <property type="entry name" value="HATPase_c"/>
    <property type="match status" value="1"/>
</dbReference>
<dbReference type="STRING" id="312017.I7M3G1"/>
<feature type="chain" id="PRO_5003712222" evidence="8">
    <location>
        <begin position="26"/>
        <end position="794"/>
    </location>
</feature>
<dbReference type="InterPro" id="IPR036890">
    <property type="entry name" value="HATPase_C_sf"/>
</dbReference>
<evidence type="ECO:0000313" key="11">
    <source>
        <dbReference type="Proteomes" id="UP000009168"/>
    </source>
</evidence>
<dbReference type="InterPro" id="IPR003594">
    <property type="entry name" value="HATPase_dom"/>
</dbReference>
<dbReference type="SUPFAM" id="SSF54211">
    <property type="entry name" value="Ribosomal protein S5 domain 2-like"/>
    <property type="match status" value="1"/>
</dbReference>
<dbReference type="InterPro" id="IPR020568">
    <property type="entry name" value="Ribosomal_Su5_D2-typ_SF"/>
</dbReference>
<evidence type="ECO:0000259" key="9">
    <source>
        <dbReference type="SMART" id="SM00387"/>
    </source>
</evidence>
<dbReference type="eggNOG" id="KOG0020">
    <property type="taxonomic scope" value="Eukaryota"/>
</dbReference>
<dbReference type="Pfam" id="PF00183">
    <property type="entry name" value="HSP90"/>
    <property type="match status" value="1"/>
</dbReference>
<dbReference type="InterPro" id="IPR001404">
    <property type="entry name" value="Hsp90_fam"/>
</dbReference>
<keyword evidence="4" id="KW-0143">Chaperone</keyword>
<evidence type="ECO:0000256" key="3">
    <source>
        <dbReference type="ARBA" id="ARBA00022840"/>
    </source>
</evidence>
<dbReference type="RefSeq" id="XP_001023330.1">
    <property type="nucleotide sequence ID" value="XM_001023330.3"/>
</dbReference>
<evidence type="ECO:0000256" key="4">
    <source>
        <dbReference type="ARBA" id="ARBA00023186"/>
    </source>
</evidence>
<comment type="similarity">
    <text evidence="1">Belongs to the heat shock protein 90 family.</text>
</comment>
<organism evidence="10 11">
    <name type="scientific">Tetrahymena thermophila (strain SB210)</name>
    <dbReference type="NCBI Taxonomy" id="312017"/>
    <lineage>
        <taxon>Eukaryota</taxon>
        <taxon>Sar</taxon>
        <taxon>Alveolata</taxon>
        <taxon>Ciliophora</taxon>
        <taxon>Intramacronucleata</taxon>
        <taxon>Oligohymenophorea</taxon>
        <taxon>Hymenostomatida</taxon>
        <taxon>Tetrahymenina</taxon>
        <taxon>Tetrahymenidae</taxon>
        <taxon>Tetrahymena</taxon>
    </lineage>
</organism>
<dbReference type="Proteomes" id="UP000009168">
    <property type="component" value="Unassembled WGS sequence"/>
</dbReference>
<dbReference type="PRINTS" id="PR00775">
    <property type="entry name" value="HEATSHOCK90"/>
</dbReference>
<evidence type="ECO:0000313" key="10">
    <source>
        <dbReference type="EMBL" id="EAS03085.1"/>
    </source>
</evidence>
<dbReference type="HAMAP" id="MF_00505">
    <property type="entry name" value="HSP90"/>
    <property type="match status" value="1"/>
</dbReference>
<proteinExistence type="inferred from homology"/>
<keyword evidence="8" id="KW-0732">Signal</keyword>
<dbReference type="CDD" id="cd16927">
    <property type="entry name" value="HATPase_Hsp90-like"/>
    <property type="match status" value="1"/>
</dbReference>
<dbReference type="Gene3D" id="1.20.120.790">
    <property type="entry name" value="Heat shock protein 90, C-terminal domain"/>
    <property type="match status" value="1"/>
</dbReference>
<feature type="domain" description="Histidine kinase/HSP90-like ATPase" evidence="9">
    <location>
        <begin position="53"/>
        <end position="206"/>
    </location>
</feature>
<dbReference type="InterPro" id="IPR020575">
    <property type="entry name" value="Hsp90_N"/>
</dbReference>
<feature type="binding site" evidence="5">
    <location>
        <position position="106"/>
    </location>
    <ligand>
        <name>ATP</name>
        <dbReference type="ChEBI" id="CHEBI:30616"/>
    </ligand>
</feature>
<dbReference type="GeneID" id="7823359"/>
<feature type="region of interest" description="Disordered" evidence="7">
    <location>
        <begin position="750"/>
        <end position="794"/>
    </location>
</feature>
<keyword evidence="10" id="KW-0346">Stress response</keyword>
<keyword evidence="6" id="KW-0175">Coiled coil</keyword>
<dbReference type="InterPro" id="IPR019805">
    <property type="entry name" value="Heat_shock_protein_90_CS"/>
</dbReference>
<evidence type="ECO:0000256" key="1">
    <source>
        <dbReference type="ARBA" id="ARBA00008239"/>
    </source>
</evidence>
<evidence type="ECO:0000256" key="6">
    <source>
        <dbReference type="SAM" id="Coils"/>
    </source>
</evidence>
<feature type="compositionally biased region" description="Basic and acidic residues" evidence="7">
    <location>
        <begin position="445"/>
        <end position="458"/>
    </location>
</feature>
<feature type="signal peptide" evidence="8">
    <location>
        <begin position="1"/>
        <end position="25"/>
    </location>
</feature>
<dbReference type="Gene3D" id="3.40.50.11260">
    <property type="match status" value="1"/>
</dbReference>
<accession>I7M3G1</accession>
<dbReference type="GO" id="GO:0016887">
    <property type="term" value="F:ATP hydrolysis activity"/>
    <property type="evidence" value="ECO:0007669"/>
    <property type="project" value="InterPro"/>
</dbReference>
<feature type="compositionally biased region" description="Acidic residues" evidence="7">
    <location>
        <begin position="427"/>
        <end position="444"/>
    </location>
</feature>
<keyword evidence="3 5" id="KW-0067">ATP-binding</keyword>
<dbReference type="PROSITE" id="PS00298">
    <property type="entry name" value="HSP90"/>
    <property type="match status" value="1"/>
</dbReference>
<dbReference type="Gene3D" id="3.30.230.80">
    <property type="match status" value="1"/>
</dbReference>
<dbReference type="FunFam" id="3.30.565.10:FF:000005">
    <property type="entry name" value="Heat shock protein 90"/>
    <property type="match status" value="1"/>
</dbReference>